<evidence type="ECO:0000313" key="5">
    <source>
        <dbReference type="EMBL" id="KAG5634466.1"/>
    </source>
</evidence>
<dbReference type="GO" id="GO:0016837">
    <property type="term" value="F:carbon-oxygen lyase activity, acting on polysaccharides"/>
    <property type="evidence" value="ECO:0007669"/>
    <property type="project" value="UniProtKB-ARBA"/>
</dbReference>
<dbReference type="PANTHER" id="PTHR38481">
    <property type="entry name" value="HYALURONATE LYASE"/>
    <property type="match status" value="1"/>
</dbReference>
<dbReference type="InterPro" id="IPR014718">
    <property type="entry name" value="GH-type_carb-bd"/>
</dbReference>
<dbReference type="OrthoDB" id="5980780at2759"/>
<feature type="domain" description="Polysaccharide lyase family 8 C-terminal" evidence="4">
    <location>
        <begin position="608"/>
        <end position="675"/>
    </location>
</feature>
<name>A0A9P7K1M1_9AGAR</name>
<dbReference type="SUPFAM" id="SSF49863">
    <property type="entry name" value="Hyaluronate lyase-like, C-terminal domain"/>
    <property type="match status" value="1"/>
</dbReference>
<dbReference type="PANTHER" id="PTHR38481:SF1">
    <property type="entry name" value="HYALURONATE LYASE"/>
    <property type="match status" value="1"/>
</dbReference>
<comment type="caution">
    <text evidence="5">The sequence shown here is derived from an EMBL/GenBank/DDBJ whole genome shotgun (WGS) entry which is preliminary data.</text>
</comment>
<dbReference type="GO" id="GO:0030246">
    <property type="term" value="F:carbohydrate binding"/>
    <property type="evidence" value="ECO:0007669"/>
    <property type="project" value="InterPro"/>
</dbReference>
<organism evidence="5 6">
    <name type="scientific">Sphagnurus paluster</name>
    <dbReference type="NCBI Taxonomy" id="117069"/>
    <lineage>
        <taxon>Eukaryota</taxon>
        <taxon>Fungi</taxon>
        <taxon>Dikarya</taxon>
        <taxon>Basidiomycota</taxon>
        <taxon>Agaricomycotina</taxon>
        <taxon>Agaricomycetes</taxon>
        <taxon>Agaricomycetidae</taxon>
        <taxon>Agaricales</taxon>
        <taxon>Tricholomatineae</taxon>
        <taxon>Lyophyllaceae</taxon>
        <taxon>Sphagnurus</taxon>
    </lineage>
</organism>
<dbReference type="GO" id="GO:0005576">
    <property type="term" value="C:extracellular region"/>
    <property type="evidence" value="ECO:0007669"/>
    <property type="project" value="InterPro"/>
</dbReference>
<dbReference type="SUPFAM" id="SSF48230">
    <property type="entry name" value="Chondroitin AC/alginate lyase"/>
    <property type="match status" value="1"/>
</dbReference>
<dbReference type="Pfam" id="PF02278">
    <property type="entry name" value="Lyase_8"/>
    <property type="match status" value="1"/>
</dbReference>
<dbReference type="InterPro" id="IPR011013">
    <property type="entry name" value="Gal_mutarotase_sf_dom"/>
</dbReference>
<dbReference type="InterPro" id="IPR011071">
    <property type="entry name" value="Lyase_8-like_C"/>
</dbReference>
<dbReference type="SUPFAM" id="SSF74650">
    <property type="entry name" value="Galactose mutarotase-like"/>
    <property type="match status" value="1"/>
</dbReference>
<protein>
    <recommendedName>
        <fullName evidence="7">Polysaccharide lyase family 8 protein</fullName>
    </recommendedName>
</protein>
<feature type="non-terminal residue" evidence="5">
    <location>
        <position position="715"/>
    </location>
</feature>
<evidence type="ECO:0000256" key="2">
    <source>
        <dbReference type="ARBA" id="ARBA00023239"/>
    </source>
</evidence>
<dbReference type="InterPro" id="IPR008929">
    <property type="entry name" value="Chondroitin_lyas"/>
</dbReference>
<evidence type="ECO:0000256" key="1">
    <source>
        <dbReference type="ARBA" id="ARBA00006699"/>
    </source>
</evidence>
<sequence length="715" mass="77475">LSTLDENGKWPDSEVDYTTGCEARRANWPAQTHWNRTRELFCLSSHFAARSIAVVAMAAAWYRNINDTDQSKSSTNADLLNGTTRAMNYWFSRDFTDEACLGSGGAKGSSCTCENPNNWLWNTNWYSNVILIPKYVGATSLLLRDVLTPDQVAVFKRMATRSYEYNVKGLTGANVLDVARIAMDFALLTDDTDFLAEAYQRSHQELVIMNKVKADGIRADGAFGISNAILGAEIEAAGTEYGADTTSQTAFGTLFEGNSWMIIRNTLTNVLHWDFSALGRFITFPVADLQATGDIRTDLSLVAKLGQLWNSKQLSNFASSLSAPSNVNAGGLVGNRMFFTNDYMVHRGHNYVSTLKMWSSRTRHTECTNSQNPLGFHLADGVSYTHIQGNEYEDIAAAWDWNIIPGITTDYGVTALTCANTKRLGLESFVGGASDGNIGLAAMRYTNPVTKALKWQKAWFYLPGDVQRVIVSSLSSSSIPKASLVSVLDQRRHVGPVVVDGVPVTTPSSSNFTGAQTLWHGGVGCQFALNTGASISVQTGVKTGDWAAIGVSTQPPAVVDLFAAWIQHQGSDAEGVVYDVFPGTESAEAFEAKRLKARVRTLQSADEREVSAVMDDRNDIFMGVFWDARGGSVTFKPNLGASLTITVDGGAAVVYKMRDGALTVSDPSQSLSEVTVTLSWGEGDVSSWWSGSREEKKLVPLPQGGIAGASVSVKL</sequence>
<dbReference type="Proteomes" id="UP000717328">
    <property type="component" value="Unassembled WGS sequence"/>
</dbReference>
<keyword evidence="2" id="KW-0456">Lyase</keyword>
<evidence type="ECO:0000313" key="6">
    <source>
        <dbReference type="Proteomes" id="UP000717328"/>
    </source>
</evidence>
<dbReference type="AlphaFoldDB" id="A0A9P7K1M1"/>
<comment type="similarity">
    <text evidence="1">Belongs to the polysaccharide lyase 8 family.</text>
</comment>
<dbReference type="Gene3D" id="2.60.220.10">
    <property type="entry name" value="Polysaccharide lyase family 8-like, C-terminal"/>
    <property type="match status" value="1"/>
</dbReference>
<dbReference type="InterPro" id="IPR003159">
    <property type="entry name" value="Lyase_8_central_dom"/>
</dbReference>
<dbReference type="GO" id="GO:0005975">
    <property type="term" value="P:carbohydrate metabolic process"/>
    <property type="evidence" value="ECO:0007669"/>
    <property type="project" value="InterPro"/>
</dbReference>
<proteinExistence type="inferred from homology"/>
<dbReference type="InterPro" id="IPR038970">
    <property type="entry name" value="Lyase_8"/>
</dbReference>
<evidence type="ECO:0008006" key="7">
    <source>
        <dbReference type="Google" id="ProtNLM"/>
    </source>
</evidence>
<gene>
    <name evidence="5" type="ORF">H0H81_001850</name>
</gene>
<feature type="domain" description="Polysaccharide lyase family 8 central" evidence="3">
    <location>
        <begin position="335"/>
        <end position="584"/>
    </location>
</feature>
<evidence type="ECO:0000259" key="4">
    <source>
        <dbReference type="Pfam" id="PF02884"/>
    </source>
</evidence>
<accession>A0A9P7K1M1</accession>
<dbReference type="Gene3D" id="2.70.98.10">
    <property type="match status" value="1"/>
</dbReference>
<dbReference type="EMBL" id="JABCKI010006398">
    <property type="protein sequence ID" value="KAG5634466.1"/>
    <property type="molecule type" value="Genomic_DNA"/>
</dbReference>
<evidence type="ECO:0000259" key="3">
    <source>
        <dbReference type="Pfam" id="PF02278"/>
    </source>
</evidence>
<reference evidence="5" key="2">
    <citation type="submission" date="2021-10" db="EMBL/GenBank/DDBJ databases">
        <title>Phylogenomics reveals ancestral predisposition of the termite-cultivated fungus Termitomyces towards a domesticated lifestyle.</title>
        <authorList>
            <person name="Auxier B."/>
            <person name="Grum-Grzhimaylo A."/>
            <person name="Cardenas M.E."/>
            <person name="Lodge J.D."/>
            <person name="Laessoe T."/>
            <person name="Pedersen O."/>
            <person name="Smith M.E."/>
            <person name="Kuyper T.W."/>
            <person name="Franco-Molano E.A."/>
            <person name="Baroni T.J."/>
            <person name="Aanen D.K."/>
        </authorList>
    </citation>
    <scope>NUCLEOTIDE SEQUENCE</scope>
    <source>
        <strain evidence="5">D49</strain>
    </source>
</reference>
<keyword evidence="6" id="KW-1185">Reference proteome</keyword>
<dbReference type="Pfam" id="PF02884">
    <property type="entry name" value="Lyase_8_C"/>
    <property type="match status" value="1"/>
</dbReference>
<dbReference type="InterPro" id="IPR004103">
    <property type="entry name" value="Lyase_8_C"/>
</dbReference>
<reference evidence="5" key="1">
    <citation type="submission" date="2021-02" db="EMBL/GenBank/DDBJ databases">
        <authorList>
            <person name="Nieuwenhuis M."/>
            <person name="Van De Peppel L.J.J."/>
        </authorList>
    </citation>
    <scope>NUCLEOTIDE SEQUENCE</scope>
    <source>
        <strain evidence="5">D49</strain>
    </source>
</reference>
<dbReference type="Gene3D" id="1.50.10.100">
    <property type="entry name" value="Chondroitin AC/alginate lyase"/>
    <property type="match status" value="1"/>
</dbReference>